<comment type="caution">
    <text evidence="8">The sequence shown here is derived from an EMBL/GenBank/DDBJ whole genome shotgun (WGS) entry which is preliminary data.</text>
</comment>
<evidence type="ECO:0000313" key="8">
    <source>
        <dbReference type="EMBL" id="KAJ0396636.1"/>
    </source>
</evidence>
<dbReference type="PROSITE" id="PS50157">
    <property type="entry name" value="ZINC_FINGER_C2H2_2"/>
    <property type="match status" value="1"/>
</dbReference>
<dbReference type="InterPro" id="IPR013087">
    <property type="entry name" value="Znf_C2H2_type"/>
</dbReference>
<organism evidence="8 9">
    <name type="scientific">Pythium insidiosum</name>
    <name type="common">Pythiosis disease agent</name>
    <dbReference type="NCBI Taxonomy" id="114742"/>
    <lineage>
        <taxon>Eukaryota</taxon>
        <taxon>Sar</taxon>
        <taxon>Stramenopiles</taxon>
        <taxon>Oomycota</taxon>
        <taxon>Peronosporomycetes</taxon>
        <taxon>Pythiales</taxon>
        <taxon>Pythiaceae</taxon>
        <taxon>Pythium</taxon>
    </lineage>
</organism>
<dbReference type="GO" id="GO:0008270">
    <property type="term" value="F:zinc ion binding"/>
    <property type="evidence" value="ECO:0007669"/>
    <property type="project" value="UniProtKB-KW"/>
</dbReference>
<feature type="zinc finger region" description="C3H1-type" evidence="4">
    <location>
        <begin position="265"/>
        <end position="293"/>
    </location>
</feature>
<dbReference type="Gene3D" id="4.10.1000.10">
    <property type="entry name" value="Zinc finger, CCCH-type"/>
    <property type="match status" value="1"/>
</dbReference>
<feature type="domain" description="C2H2-type" evidence="7">
    <location>
        <begin position="193"/>
        <end position="222"/>
    </location>
</feature>
<dbReference type="GO" id="GO:0003676">
    <property type="term" value="F:nucleic acid binding"/>
    <property type="evidence" value="ECO:0007669"/>
    <property type="project" value="InterPro"/>
</dbReference>
<evidence type="ECO:0000259" key="6">
    <source>
        <dbReference type="PROSITE" id="PS50103"/>
    </source>
</evidence>
<dbReference type="Proteomes" id="UP001209570">
    <property type="component" value="Unassembled WGS sequence"/>
</dbReference>
<dbReference type="Pfam" id="PF12171">
    <property type="entry name" value="zf-C2H2_jaz"/>
    <property type="match status" value="1"/>
</dbReference>
<evidence type="ECO:0000256" key="5">
    <source>
        <dbReference type="SAM" id="MobiDB-lite"/>
    </source>
</evidence>
<dbReference type="InterPro" id="IPR003604">
    <property type="entry name" value="Matrin/U1-like-C_Znf_C2H2"/>
</dbReference>
<reference evidence="8" key="1">
    <citation type="submission" date="2021-12" db="EMBL/GenBank/DDBJ databases">
        <title>Prjna785345.</title>
        <authorList>
            <person name="Rujirawat T."/>
            <person name="Krajaejun T."/>
        </authorList>
    </citation>
    <scope>NUCLEOTIDE SEQUENCE</scope>
    <source>
        <strain evidence="8">Pi057C3</strain>
    </source>
</reference>
<evidence type="ECO:0000256" key="4">
    <source>
        <dbReference type="PROSITE-ProRule" id="PRU00723"/>
    </source>
</evidence>
<dbReference type="InterPro" id="IPR022755">
    <property type="entry name" value="Znf_C2H2_jaz"/>
</dbReference>
<evidence type="ECO:0000259" key="7">
    <source>
        <dbReference type="PROSITE" id="PS50157"/>
    </source>
</evidence>
<evidence type="ECO:0000256" key="2">
    <source>
        <dbReference type="ARBA" id="ARBA00022771"/>
    </source>
</evidence>
<feature type="domain" description="C3H1-type" evidence="6">
    <location>
        <begin position="232"/>
        <end position="254"/>
    </location>
</feature>
<sequence>MVVPIAKRLKQSAESVLRVASAPSAEDEIAARIKQLEAELQGGSSSDEDDEGSDSDSDSDSDSSSASDDDANSANDSGAHAGVKATKKGGVISMSAFADERVEGLPEHLLPKASATSASMAEQKKKRKRDGDDNRQGQNPALPSLLNEVQWAKRVPFACKPCGFVGKNVDEFHAHRASPEHLAKQQAVQSQVLVCKLCDKSFTSPHQLEEHKAGKWHQQRAQQRKARHVVKICYDFMRGSCRRGDTCAFEHTETKAMKSGKALEKTRKRICEIYERTGKCKFGDRCLFSHDSSAN</sequence>
<dbReference type="SMART" id="SM00451">
    <property type="entry name" value="ZnF_U1"/>
    <property type="match status" value="1"/>
</dbReference>
<feature type="domain" description="C3H1-type" evidence="6">
    <location>
        <begin position="265"/>
        <end position="293"/>
    </location>
</feature>
<proteinExistence type="predicted"/>
<dbReference type="SUPFAM" id="SSF57667">
    <property type="entry name" value="beta-beta-alpha zinc fingers"/>
    <property type="match status" value="1"/>
</dbReference>
<name>A0AAD5LX94_PYTIN</name>
<dbReference type="Pfam" id="PF00642">
    <property type="entry name" value="zf-CCCH"/>
    <property type="match status" value="2"/>
</dbReference>
<keyword evidence="2 4" id="KW-0863">Zinc-finger</keyword>
<feature type="region of interest" description="Disordered" evidence="5">
    <location>
        <begin position="36"/>
        <end position="82"/>
    </location>
</feature>
<feature type="region of interest" description="Disordered" evidence="5">
    <location>
        <begin position="107"/>
        <end position="145"/>
    </location>
</feature>
<dbReference type="SMART" id="SM00356">
    <property type="entry name" value="ZnF_C3H1"/>
    <property type="match status" value="2"/>
</dbReference>
<evidence type="ECO:0000256" key="1">
    <source>
        <dbReference type="ARBA" id="ARBA00022723"/>
    </source>
</evidence>
<dbReference type="SMART" id="SM00355">
    <property type="entry name" value="ZnF_C2H2"/>
    <property type="match status" value="2"/>
</dbReference>
<dbReference type="PROSITE" id="PS00028">
    <property type="entry name" value="ZINC_FINGER_C2H2_1"/>
    <property type="match status" value="1"/>
</dbReference>
<dbReference type="Gene3D" id="3.30.160.60">
    <property type="entry name" value="Classic Zinc Finger"/>
    <property type="match status" value="1"/>
</dbReference>
<dbReference type="AlphaFoldDB" id="A0AAD5LX94"/>
<keyword evidence="1 4" id="KW-0479">Metal-binding</keyword>
<evidence type="ECO:0000313" key="9">
    <source>
        <dbReference type="Proteomes" id="UP001209570"/>
    </source>
</evidence>
<feature type="compositionally biased region" description="Acidic residues" evidence="5">
    <location>
        <begin position="46"/>
        <end position="71"/>
    </location>
</feature>
<accession>A0AAD5LX94</accession>
<dbReference type="InterPro" id="IPR036236">
    <property type="entry name" value="Znf_C2H2_sf"/>
</dbReference>
<keyword evidence="9" id="KW-1185">Reference proteome</keyword>
<feature type="zinc finger region" description="C3H1-type" evidence="4">
    <location>
        <begin position="232"/>
        <end position="254"/>
    </location>
</feature>
<dbReference type="InterPro" id="IPR036855">
    <property type="entry name" value="Znf_CCCH_sf"/>
</dbReference>
<gene>
    <name evidence="8" type="ORF">P43SY_008888</name>
</gene>
<dbReference type="PROSITE" id="PS50103">
    <property type="entry name" value="ZF_C3H1"/>
    <property type="match status" value="2"/>
</dbReference>
<evidence type="ECO:0000256" key="3">
    <source>
        <dbReference type="ARBA" id="ARBA00022833"/>
    </source>
</evidence>
<keyword evidence="3 4" id="KW-0862">Zinc</keyword>
<dbReference type="InterPro" id="IPR000571">
    <property type="entry name" value="Znf_CCCH"/>
</dbReference>
<protein>
    <submittedName>
        <fullName evidence="8">Uncharacterized protein</fullName>
    </submittedName>
</protein>
<dbReference type="EMBL" id="JAKCXM010000287">
    <property type="protein sequence ID" value="KAJ0396636.1"/>
    <property type="molecule type" value="Genomic_DNA"/>
</dbReference>
<dbReference type="SUPFAM" id="SSF90229">
    <property type="entry name" value="CCCH zinc finger"/>
    <property type="match status" value="2"/>
</dbReference>